<evidence type="ECO:0000313" key="1">
    <source>
        <dbReference type="EMBL" id="OGM29293.1"/>
    </source>
</evidence>
<evidence type="ECO:0000313" key="2">
    <source>
        <dbReference type="Proteomes" id="UP000177263"/>
    </source>
</evidence>
<accession>A0A1F7YPT0</accession>
<comment type="caution">
    <text evidence="1">The sequence shown here is derived from an EMBL/GenBank/DDBJ whole genome shotgun (WGS) entry which is preliminary data.</text>
</comment>
<dbReference type="Proteomes" id="UP000177263">
    <property type="component" value="Unassembled WGS sequence"/>
</dbReference>
<dbReference type="AlphaFoldDB" id="A0A1F7YPT0"/>
<sequence length="91" mass="10286">MKIVTSGAQLEDELAEEINEVYRQLELFAGEQPAMSDDHHLAFSLLFGLISRGVMQLQSMRRHEAGEMTESAETVRAILAFVRQRMEAMST</sequence>
<organism evidence="1 2">
    <name type="scientific">Candidatus Woesebacteria bacterium RIFCSPHIGHO2_01_FULL_41_10</name>
    <dbReference type="NCBI Taxonomy" id="1802500"/>
    <lineage>
        <taxon>Bacteria</taxon>
        <taxon>Candidatus Woeseibacteriota</taxon>
    </lineage>
</organism>
<protein>
    <submittedName>
        <fullName evidence="1">Uncharacterized protein</fullName>
    </submittedName>
</protein>
<name>A0A1F7YPT0_9BACT</name>
<reference evidence="1 2" key="1">
    <citation type="journal article" date="2016" name="Nat. Commun.">
        <title>Thousands of microbial genomes shed light on interconnected biogeochemical processes in an aquifer system.</title>
        <authorList>
            <person name="Anantharaman K."/>
            <person name="Brown C.T."/>
            <person name="Hug L.A."/>
            <person name="Sharon I."/>
            <person name="Castelle C.J."/>
            <person name="Probst A.J."/>
            <person name="Thomas B.C."/>
            <person name="Singh A."/>
            <person name="Wilkins M.J."/>
            <person name="Karaoz U."/>
            <person name="Brodie E.L."/>
            <person name="Williams K.H."/>
            <person name="Hubbard S.S."/>
            <person name="Banfield J.F."/>
        </authorList>
    </citation>
    <scope>NUCLEOTIDE SEQUENCE [LARGE SCALE GENOMIC DNA]</scope>
</reference>
<proteinExistence type="predicted"/>
<dbReference type="STRING" id="1802500.A2801_02085"/>
<gene>
    <name evidence="1" type="ORF">A2801_02085</name>
</gene>
<dbReference type="EMBL" id="MGGM01000015">
    <property type="protein sequence ID" value="OGM29293.1"/>
    <property type="molecule type" value="Genomic_DNA"/>
</dbReference>